<name>A0A7N0SVX6_KALFE</name>
<dbReference type="PROSITE" id="PS51321">
    <property type="entry name" value="TFIIS_CENTRAL"/>
    <property type="match status" value="1"/>
</dbReference>
<dbReference type="PROSITE" id="PS51038">
    <property type="entry name" value="BAH"/>
    <property type="match status" value="1"/>
</dbReference>
<organism evidence="5 6">
    <name type="scientific">Kalanchoe fedtschenkoi</name>
    <name type="common">Lavender scallops</name>
    <name type="synonym">South American air plant</name>
    <dbReference type="NCBI Taxonomy" id="63787"/>
    <lineage>
        <taxon>Eukaryota</taxon>
        <taxon>Viridiplantae</taxon>
        <taxon>Streptophyta</taxon>
        <taxon>Embryophyta</taxon>
        <taxon>Tracheophyta</taxon>
        <taxon>Spermatophyta</taxon>
        <taxon>Magnoliopsida</taxon>
        <taxon>eudicotyledons</taxon>
        <taxon>Gunneridae</taxon>
        <taxon>Pentapetalae</taxon>
        <taxon>Saxifragales</taxon>
        <taxon>Crassulaceae</taxon>
        <taxon>Kalanchoe</taxon>
    </lineage>
</organism>
<sequence length="570" mass="64519">MIVSTLFSLSLLLLHGYHSLGDLALQGYKFDSGARTRTCSRHHTMATIGEKNANLAPALGRRGRPRTKKKTVAELSVDDVRKEEKEVTHGENERVDVDDGAGDGLEPKDGVEREEADTMSADDADEGSEDWPKPLGSPIGSPDESGPLYGSFEFDGKQYELEDAVMVSNEDIEVRPGVAIIKEIRQAVNGDIFTTLRWLYRPGQVKINDDPRWSACDPRQLLFTDHQEEVPAETILYKCVVHFLPSHKQLPDRRVHPGFVVQHFYDYLKQRVISITDKGCCKGSLQKEIHAHLRETELSIGYVSNVDKGDNTAYPKQFEKNDHVRKGNTSTVNDDEEELSPGKQGLERPSEQISPQQQKVTTPRSHAKNPYTNILALFGLLTGNARRDKNLERLLEGIHSQWNFIKNQYDDGQSSDQNLKVIKETVKSQKGIRLIWPDSVIGPIFSLEDETDAAYGSDSRKYNQKMKKLVFNLTKNGILAKRFVTQELAPSKLLNMSPDELKNGFMTEELPRNESDGKQEMQMVDARCKICSEKKVFLKDVIMAGHRQRYQLECSECGRSWFTSVMKYQN</sequence>
<dbReference type="InterPro" id="IPR001025">
    <property type="entry name" value="BAH_dom"/>
</dbReference>
<dbReference type="AlphaFoldDB" id="A0A7N0SVX6"/>
<feature type="signal peptide" evidence="2">
    <location>
        <begin position="1"/>
        <end position="21"/>
    </location>
</feature>
<dbReference type="EnsemblPlants" id="Kaladp0008s0074.4.v1.1">
    <property type="protein sequence ID" value="Kaladp0008s0074.4.v1.1"/>
    <property type="gene ID" value="Kaladp0008s0074.v1.1"/>
</dbReference>
<dbReference type="GO" id="GO:0003682">
    <property type="term" value="F:chromatin binding"/>
    <property type="evidence" value="ECO:0007669"/>
    <property type="project" value="InterPro"/>
</dbReference>
<keyword evidence="2" id="KW-0732">Signal</keyword>
<protein>
    <recommendedName>
        <fullName evidence="7">BAH domain-containing protein</fullName>
    </recommendedName>
</protein>
<dbReference type="Gene3D" id="1.10.472.30">
    <property type="entry name" value="Transcription elongation factor S-II, central domain"/>
    <property type="match status" value="1"/>
</dbReference>
<dbReference type="InterPro" id="IPR003618">
    <property type="entry name" value="TFIIS_cen_dom"/>
</dbReference>
<proteinExistence type="predicted"/>
<evidence type="ECO:0008006" key="7">
    <source>
        <dbReference type="Google" id="ProtNLM"/>
    </source>
</evidence>
<feature type="compositionally biased region" description="Basic residues" evidence="1">
    <location>
        <begin position="61"/>
        <end position="70"/>
    </location>
</feature>
<feature type="region of interest" description="Disordered" evidence="1">
    <location>
        <begin position="55"/>
        <end position="152"/>
    </location>
</feature>
<evidence type="ECO:0000259" key="3">
    <source>
        <dbReference type="PROSITE" id="PS51038"/>
    </source>
</evidence>
<feature type="compositionally biased region" description="Acidic residues" evidence="1">
    <location>
        <begin position="114"/>
        <end position="129"/>
    </location>
</feature>
<feature type="compositionally biased region" description="Polar residues" evidence="1">
    <location>
        <begin position="351"/>
        <end position="364"/>
    </location>
</feature>
<evidence type="ECO:0000313" key="5">
    <source>
        <dbReference type="EnsemblPlants" id="Kaladp0008s0074.4.v1.1"/>
    </source>
</evidence>
<evidence type="ECO:0000259" key="4">
    <source>
        <dbReference type="PROSITE" id="PS51321"/>
    </source>
</evidence>
<dbReference type="Pfam" id="PF01426">
    <property type="entry name" value="BAH"/>
    <property type="match status" value="1"/>
</dbReference>
<dbReference type="InterPro" id="IPR036575">
    <property type="entry name" value="TFIIS_cen_dom_sf"/>
</dbReference>
<dbReference type="EnsemblPlants" id="Kaladp0008s0074.1.v1.1">
    <property type="protein sequence ID" value="Kaladp0008s0074.1.v1.1"/>
    <property type="gene ID" value="Kaladp0008s0074.v1.1"/>
</dbReference>
<dbReference type="SMART" id="SM00439">
    <property type="entry name" value="BAH"/>
    <property type="match status" value="1"/>
</dbReference>
<dbReference type="SUPFAM" id="SSF46942">
    <property type="entry name" value="Elongation factor TFIIS domain 2"/>
    <property type="match status" value="1"/>
</dbReference>
<dbReference type="Proteomes" id="UP000594263">
    <property type="component" value="Unplaced"/>
</dbReference>
<dbReference type="PANTHER" id="PTHR46871">
    <property type="entry name" value="BROMO-ADJACENT HOMOLOGY (BAH) DOMAIN-CONTAINING PROTEIN"/>
    <property type="match status" value="1"/>
</dbReference>
<accession>A0A7N0SVX6</accession>
<dbReference type="GO" id="GO:0006351">
    <property type="term" value="P:DNA-templated transcription"/>
    <property type="evidence" value="ECO:0007669"/>
    <property type="project" value="InterPro"/>
</dbReference>
<evidence type="ECO:0000313" key="6">
    <source>
        <dbReference type="Proteomes" id="UP000594263"/>
    </source>
</evidence>
<dbReference type="InterPro" id="IPR043151">
    <property type="entry name" value="BAH_sf"/>
</dbReference>
<evidence type="ECO:0000256" key="2">
    <source>
        <dbReference type="SAM" id="SignalP"/>
    </source>
</evidence>
<feature type="chain" id="PRO_5036401860" description="BAH domain-containing protein" evidence="2">
    <location>
        <begin position="22"/>
        <end position="570"/>
    </location>
</feature>
<dbReference type="PANTHER" id="PTHR46871:SF1">
    <property type="entry name" value="BROMO-ADJACENT HOMOLOGY (BAH) DOMAIN-CONTAINING PROTEIN"/>
    <property type="match status" value="1"/>
</dbReference>
<dbReference type="Gene3D" id="2.30.30.490">
    <property type="match status" value="1"/>
</dbReference>
<keyword evidence="6" id="KW-1185">Reference proteome</keyword>
<dbReference type="Pfam" id="PF07500">
    <property type="entry name" value="TFIIS_M"/>
    <property type="match status" value="1"/>
</dbReference>
<evidence type="ECO:0000256" key="1">
    <source>
        <dbReference type="SAM" id="MobiDB-lite"/>
    </source>
</evidence>
<feature type="domain" description="BAH" evidence="3">
    <location>
        <begin position="157"/>
        <end position="276"/>
    </location>
</feature>
<feature type="domain" description="TFIIS central" evidence="4">
    <location>
        <begin position="414"/>
        <end position="529"/>
    </location>
</feature>
<dbReference type="Gramene" id="Kaladp0008s0074.1.v1.1">
    <property type="protein sequence ID" value="Kaladp0008s0074.1.v1.1"/>
    <property type="gene ID" value="Kaladp0008s0074.v1.1"/>
</dbReference>
<dbReference type="Gramene" id="Kaladp0008s0074.4.v1.1">
    <property type="protein sequence ID" value="Kaladp0008s0074.4.v1.1"/>
    <property type="gene ID" value="Kaladp0008s0074.v1.1"/>
</dbReference>
<feature type="region of interest" description="Disordered" evidence="1">
    <location>
        <begin position="313"/>
        <end position="366"/>
    </location>
</feature>
<reference evidence="5" key="1">
    <citation type="submission" date="2021-01" db="UniProtKB">
        <authorList>
            <consortium name="EnsemblPlants"/>
        </authorList>
    </citation>
    <scope>IDENTIFICATION</scope>
</reference>
<feature type="compositionally biased region" description="Basic and acidic residues" evidence="1">
    <location>
        <begin position="78"/>
        <end position="97"/>
    </location>
</feature>